<reference evidence="2 3" key="1">
    <citation type="submission" date="2019-04" db="EMBL/GenBank/DDBJ databases">
        <title>Vagococcus sp. nov., isolated from faeces of yaks (Bos grunniens).</title>
        <authorList>
            <person name="Ge Y."/>
        </authorList>
    </citation>
    <scope>NUCLEOTIDE SEQUENCE [LARGE SCALE GENOMIC DNA]</scope>
    <source>
        <strain evidence="2 3">MN-17</strain>
    </source>
</reference>
<name>A0A4D7CVW0_9ENTE</name>
<dbReference type="AlphaFoldDB" id="A0A4D7CVW0"/>
<feature type="transmembrane region" description="Helical" evidence="1">
    <location>
        <begin position="41"/>
        <end position="58"/>
    </location>
</feature>
<organism evidence="2 3">
    <name type="scientific">Vagococcus zengguangii</name>
    <dbReference type="NCBI Taxonomy" id="2571750"/>
    <lineage>
        <taxon>Bacteria</taxon>
        <taxon>Bacillati</taxon>
        <taxon>Bacillota</taxon>
        <taxon>Bacilli</taxon>
        <taxon>Lactobacillales</taxon>
        <taxon>Enterococcaceae</taxon>
        <taxon>Vagococcus</taxon>
    </lineage>
</organism>
<dbReference type="Gene3D" id="2.40.50.140">
    <property type="entry name" value="Nucleic acid-binding proteins"/>
    <property type="match status" value="1"/>
</dbReference>
<evidence type="ECO:0000313" key="2">
    <source>
        <dbReference type="EMBL" id="QCI86340.1"/>
    </source>
</evidence>
<dbReference type="InterPro" id="IPR012340">
    <property type="entry name" value="NA-bd_OB-fold"/>
</dbReference>
<keyword evidence="1" id="KW-0812">Transmembrane</keyword>
<protein>
    <recommendedName>
        <fullName evidence="4">NfeD-like C-terminal domain-containing protein</fullName>
    </recommendedName>
</protein>
<accession>A0A4D7CVW0</accession>
<evidence type="ECO:0000256" key="1">
    <source>
        <dbReference type="SAM" id="Phobius"/>
    </source>
</evidence>
<evidence type="ECO:0008006" key="4">
    <source>
        <dbReference type="Google" id="ProtNLM"/>
    </source>
</evidence>
<keyword evidence="1" id="KW-0472">Membrane</keyword>
<feature type="transmembrane region" description="Helical" evidence="1">
    <location>
        <begin position="64"/>
        <end position="84"/>
    </location>
</feature>
<gene>
    <name evidence="2" type="ORF">FA707_04890</name>
</gene>
<dbReference type="Proteomes" id="UP000298615">
    <property type="component" value="Chromosome"/>
</dbReference>
<feature type="transmembrane region" description="Helical" evidence="1">
    <location>
        <begin position="16"/>
        <end position="34"/>
    </location>
</feature>
<evidence type="ECO:0000313" key="3">
    <source>
        <dbReference type="Proteomes" id="UP000298615"/>
    </source>
</evidence>
<proteinExistence type="predicted"/>
<dbReference type="RefSeq" id="WP_136953173.1">
    <property type="nucleotide sequence ID" value="NZ_CP039712.1"/>
</dbReference>
<dbReference type="EMBL" id="CP039712">
    <property type="protein sequence ID" value="QCI86340.1"/>
    <property type="molecule type" value="Genomic_DNA"/>
</dbReference>
<sequence>MEGILNLYVSHLSSEPLLWVVVTVLIIFGISMMTRFIDIDFLDLSFVWIIMITLFVFLDCPWWLAFIAGLIAAFLLKILIIFPFREKMSYSTIISSKELVGKDGELMTSLNVNETGQVRLILSSGIENFPCKMMGEQSTTLARGEKVRVMSVDEKNNLIYITKLVDHNWDEF</sequence>
<keyword evidence="1" id="KW-1133">Transmembrane helix</keyword>
<dbReference type="KEGG" id="vao:FA707_04890"/>
<keyword evidence="3" id="KW-1185">Reference proteome</keyword>